<dbReference type="EC" id="2.6.1.36" evidence="3"/>
<dbReference type="NCBIfam" id="TIGR03251">
    <property type="entry name" value="LAT_fam"/>
    <property type="match status" value="1"/>
</dbReference>
<name>D1C8Q6_SPHTD</name>
<evidence type="ECO:0000256" key="3">
    <source>
        <dbReference type="ARBA" id="ARBA00013071"/>
    </source>
</evidence>
<dbReference type="GO" id="GO:0030170">
    <property type="term" value="F:pyridoxal phosphate binding"/>
    <property type="evidence" value="ECO:0007669"/>
    <property type="project" value="InterPro"/>
</dbReference>
<dbReference type="HOGENOM" id="CLU_016922_10_1_0"/>
<dbReference type="EMBL" id="CP001824">
    <property type="protein sequence ID" value="ACZ40199.1"/>
    <property type="molecule type" value="Genomic_DNA"/>
</dbReference>
<accession>D1C8Q6</accession>
<dbReference type="STRING" id="479434.Sthe_2786"/>
<evidence type="ECO:0000256" key="1">
    <source>
        <dbReference type="ARBA" id="ARBA00001933"/>
    </source>
</evidence>
<evidence type="ECO:0000256" key="5">
    <source>
        <dbReference type="ARBA" id="ARBA00022679"/>
    </source>
</evidence>
<dbReference type="OrthoDB" id="9801834at2"/>
<dbReference type="PANTHER" id="PTHR43206">
    <property type="entry name" value="AMINOTRANSFERASE"/>
    <property type="match status" value="1"/>
</dbReference>
<dbReference type="Pfam" id="PF00202">
    <property type="entry name" value="Aminotran_3"/>
    <property type="match status" value="1"/>
</dbReference>
<dbReference type="GO" id="GO:0009450">
    <property type="term" value="P:gamma-aminobutyric acid catabolic process"/>
    <property type="evidence" value="ECO:0007669"/>
    <property type="project" value="TreeGrafter"/>
</dbReference>
<comment type="cofactor">
    <cofactor evidence="1">
        <name>pyridoxal 5'-phosphate</name>
        <dbReference type="ChEBI" id="CHEBI:597326"/>
    </cofactor>
</comment>
<dbReference type="PANTHER" id="PTHR43206:SF2">
    <property type="entry name" value="4-AMINOBUTYRATE AMINOTRANSFERASE GABT"/>
    <property type="match status" value="1"/>
</dbReference>
<dbReference type="Gene3D" id="3.40.640.10">
    <property type="entry name" value="Type I PLP-dependent aspartate aminotransferase-like (Major domain)"/>
    <property type="match status" value="1"/>
</dbReference>
<dbReference type="Proteomes" id="UP000002027">
    <property type="component" value="Chromosome 2"/>
</dbReference>
<dbReference type="CDD" id="cd00610">
    <property type="entry name" value="OAT_like"/>
    <property type="match status" value="1"/>
</dbReference>
<dbReference type="PIRSF" id="PIRSF000521">
    <property type="entry name" value="Transaminase_4ab_Lys_Orn"/>
    <property type="match status" value="1"/>
</dbReference>
<dbReference type="GO" id="GO:0045484">
    <property type="term" value="F:L-lysine 6-transaminase activity"/>
    <property type="evidence" value="ECO:0007669"/>
    <property type="project" value="UniProtKB-EC"/>
</dbReference>
<keyword evidence="6 9" id="KW-0663">Pyridoxal phosphate</keyword>
<dbReference type="RefSeq" id="WP_012873235.1">
    <property type="nucleotide sequence ID" value="NC_013524.1"/>
</dbReference>
<evidence type="ECO:0000256" key="6">
    <source>
        <dbReference type="ARBA" id="ARBA00022898"/>
    </source>
</evidence>
<evidence type="ECO:0000256" key="8">
    <source>
        <dbReference type="ARBA" id="ARBA00050040"/>
    </source>
</evidence>
<dbReference type="InParanoid" id="D1C8Q6"/>
<dbReference type="AlphaFoldDB" id="D1C8Q6"/>
<comment type="similarity">
    <text evidence="2 9">Belongs to the class-III pyridoxal-phosphate-dependent aminotransferase family.</text>
</comment>
<dbReference type="GO" id="GO:0017000">
    <property type="term" value="P:antibiotic biosynthetic process"/>
    <property type="evidence" value="ECO:0007669"/>
    <property type="project" value="InterPro"/>
</dbReference>
<sequence>MGRVTPDQVHAVLERSVLADGYSFVYDPERSHGSWLVDARTGDAYLDAFSFFAAGAIGHNHPALHDPAFSERLLVAARVKPSNPDVYTTFYAEFVDTFATLAVPKEFPHLFFIDGGALAVENALKTAFDWKVRKNLAAGKEPRGSKVIHFTEAFHGRSGYTLSLTNTADPRKYEYFPRFDWPRIPVPKMRFPLTEETLEEVIARESAALHAITAILEREADDIAAIIIEPIQGEGGDNHLRPEFLRALRQLADDYEVMLIFDEVQTGMGLTGSWWAFQQLGVQPDIFAFGKKTQVCGIAVSRRVDEVERNVFVEPSRISSTFGGNLVDMVRAQRIIEVIVEENLIENARRQGEVLLGQLRELATQAPIDNVRGRGLMIAFDLPTPEDRDAVIARAYEERLLLLPCGTRSIRLRPHLSLTTDEAEALIQRLTAALAAVRPAS</sequence>
<evidence type="ECO:0000256" key="7">
    <source>
        <dbReference type="ARBA" id="ARBA00030921"/>
    </source>
</evidence>
<reference evidence="11" key="1">
    <citation type="submission" date="2009-11" db="EMBL/GenBank/DDBJ databases">
        <title>The complete chromosome 2 of Sphaerobacter thermophilus DSM 20745.</title>
        <authorList>
            <person name="Lucas S."/>
            <person name="Copeland A."/>
            <person name="Lapidus A."/>
            <person name="Glavina del Rio T."/>
            <person name="Dalin E."/>
            <person name="Tice H."/>
            <person name="Bruce D."/>
            <person name="Goodwin L."/>
            <person name="Pitluck S."/>
            <person name="Kyrpides N."/>
            <person name="Mavromatis K."/>
            <person name="Ivanova N."/>
            <person name="Mikhailova N."/>
            <person name="LaButti K.M."/>
            <person name="Clum A."/>
            <person name="Sun H.I."/>
            <person name="Brettin T."/>
            <person name="Detter J.C."/>
            <person name="Han C."/>
            <person name="Larimer F."/>
            <person name="Land M."/>
            <person name="Hauser L."/>
            <person name="Markowitz V."/>
            <person name="Cheng J.F."/>
            <person name="Hugenholtz P."/>
            <person name="Woyke T."/>
            <person name="Wu D."/>
            <person name="Steenblock K."/>
            <person name="Schneider S."/>
            <person name="Pukall R."/>
            <person name="Goeker M."/>
            <person name="Klenk H.P."/>
            <person name="Eisen J.A."/>
        </authorList>
    </citation>
    <scope>NUCLEOTIDE SEQUENCE [LARGE SCALE GENOMIC DNA]</scope>
    <source>
        <strain evidence="11">ATCC 49802 / DSM 20745 / S 6022</strain>
    </source>
</reference>
<dbReference type="KEGG" id="sti:Sthe_2786"/>
<evidence type="ECO:0000256" key="9">
    <source>
        <dbReference type="RuleBase" id="RU003560"/>
    </source>
</evidence>
<keyword evidence="5" id="KW-0808">Transferase</keyword>
<organism evidence="10 11">
    <name type="scientific">Sphaerobacter thermophilus (strain ATCC 49802 / DSM 20745 / KCCM 41009 / NCIMB 13125 / S 6022)</name>
    <dbReference type="NCBI Taxonomy" id="479434"/>
    <lineage>
        <taxon>Bacteria</taxon>
        <taxon>Pseudomonadati</taxon>
        <taxon>Thermomicrobiota</taxon>
        <taxon>Thermomicrobia</taxon>
        <taxon>Sphaerobacterales</taxon>
        <taxon>Sphaerobacterineae</taxon>
        <taxon>Sphaerobacteraceae</taxon>
        <taxon>Sphaerobacter</taxon>
    </lineage>
</organism>
<dbReference type="InterPro" id="IPR015422">
    <property type="entry name" value="PyrdxlP-dep_Trfase_small"/>
</dbReference>
<keyword evidence="11" id="KW-1185">Reference proteome</keyword>
<gene>
    <name evidence="10" type="ordered locus">Sthe_2786</name>
</gene>
<evidence type="ECO:0000313" key="11">
    <source>
        <dbReference type="Proteomes" id="UP000002027"/>
    </source>
</evidence>
<protein>
    <recommendedName>
        <fullName evidence="8">L-lysine-epsilon aminotransferase</fullName>
        <ecNumber evidence="3">2.6.1.36</ecNumber>
    </recommendedName>
    <alternativeName>
        <fullName evidence="7">Lysine 6-aminotransferase</fullName>
    </alternativeName>
</protein>
<dbReference type="InterPro" id="IPR015421">
    <property type="entry name" value="PyrdxlP-dep_Trfase_major"/>
</dbReference>
<proteinExistence type="inferred from homology"/>
<evidence type="ECO:0000313" key="10">
    <source>
        <dbReference type="EMBL" id="ACZ40199.1"/>
    </source>
</evidence>
<dbReference type="SUPFAM" id="SSF53383">
    <property type="entry name" value="PLP-dependent transferases"/>
    <property type="match status" value="1"/>
</dbReference>
<dbReference type="InterPro" id="IPR017657">
    <property type="entry name" value="L-lysine_6-transaminase"/>
</dbReference>
<keyword evidence="4" id="KW-0032">Aminotransferase</keyword>
<dbReference type="eggNOG" id="COG0160">
    <property type="taxonomic scope" value="Bacteria"/>
</dbReference>
<evidence type="ECO:0000256" key="4">
    <source>
        <dbReference type="ARBA" id="ARBA00022576"/>
    </source>
</evidence>
<reference evidence="10 11" key="2">
    <citation type="journal article" date="2010" name="Stand. Genomic Sci.">
        <title>Complete genome sequence of Desulfohalobium retbaense type strain (HR(100)).</title>
        <authorList>
            <person name="Spring S."/>
            <person name="Nolan M."/>
            <person name="Lapidus A."/>
            <person name="Glavina Del Rio T."/>
            <person name="Copeland A."/>
            <person name="Tice H."/>
            <person name="Cheng J.F."/>
            <person name="Lucas S."/>
            <person name="Land M."/>
            <person name="Chen F."/>
            <person name="Bruce D."/>
            <person name="Goodwin L."/>
            <person name="Pitluck S."/>
            <person name="Ivanova N."/>
            <person name="Mavromatis K."/>
            <person name="Mikhailova N."/>
            <person name="Pati A."/>
            <person name="Chen A."/>
            <person name="Palaniappan K."/>
            <person name="Hauser L."/>
            <person name="Chang Y.J."/>
            <person name="Jeffries C.D."/>
            <person name="Munk C."/>
            <person name="Kiss H."/>
            <person name="Chain P."/>
            <person name="Han C."/>
            <person name="Brettin T."/>
            <person name="Detter J.C."/>
            <person name="Schuler E."/>
            <person name="Goker M."/>
            <person name="Rohde M."/>
            <person name="Bristow J."/>
            <person name="Eisen J.A."/>
            <person name="Markowitz V."/>
            <person name="Hugenholtz P."/>
            <person name="Kyrpides N.C."/>
            <person name="Klenk H.P."/>
        </authorList>
    </citation>
    <scope>NUCLEOTIDE SEQUENCE [LARGE SCALE GENOMIC DNA]</scope>
    <source>
        <strain evidence="11">ATCC 49802 / DSM 20745 / S 6022</strain>
    </source>
</reference>
<evidence type="ECO:0000256" key="2">
    <source>
        <dbReference type="ARBA" id="ARBA00008954"/>
    </source>
</evidence>
<dbReference type="InterPro" id="IPR015424">
    <property type="entry name" value="PyrdxlP-dep_Trfase"/>
</dbReference>
<dbReference type="InterPro" id="IPR005814">
    <property type="entry name" value="Aminotrans_3"/>
</dbReference>
<dbReference type="Gene3D" id="3.90.1150.10">
    <property type="entry name" value="Aspartate Aminotransferase, domain 1"/>
    <property type="match status" value="1"/>
</dbReference>